<gene>
    <name evidence="1" type="ORF">CDG68_20180</name>
</gene>
<dbReference type="InterPro" id="IPR045584">
    <property type="entry name" value="Pilin-like"/>
</dbReference>
<name>A0A3G2T869_9GAMM</name>
<dbReference type="InterPro" id="IPR012902">
    <property type="entry name" value="N_methyl_site"/>
</dbReference>
<accession>A0A3G2T869</accession>
<sequence length="180" mass="19865">MKMNKGFTLVELMVTIAVLAIVAMLAAPSFGDLIAKKKLDMSIRDLSLILGQVRGQSVALRKNVTLKFEKGLNTDTTFFWVPSDEDIVLYNQANEVDFTDVVFTVSGLPKQRTKLVDNPICKDKTLVPNPCVTKPDENPAKIPVLLPLKFELCHKKINKSRIISMSASGTLDRIESGVCS</sequence>
<reference evidence="1 2" key="1">
    <citation type="submission" date="2018-10" db="EMBL/GenBank/DDBJ databases">
        <title>The complete genome of Acinetobacter wuhouensis strain WCHAW010062.</title>
        <authorList>
            <person name="Hu Y."/>
            <person name="Long H."/>
            <person name="Feng Y."/>
            <person name="Zong Z."/>
        </authorList>
    </citation>
    <scope>NUCLEOTIDE SEQUENCE [LARGE SCALE GENOMIC DNA]</scope>
    <source>
        <strain evidence="1 2">WCHAW010062</strain>
    </source>
</reference>
<dbReference type="NCBIfam" id="TIGR02532">
    <property type="entry name" value="IV_pilin_GFxxxE"/>
    <property type="match status" value="1"/>
</dbReference>
<dbReference type="RefSeq" id="WP_087552295.1">
    <property type="nucleotide sequence ID" value="NZ_CP033133.1"/>
</dbReference>
<dbReference type="AlphaFoldDB" id="A0A3G2T869"/>
<protein>
    <submittedName>
        <fullName evidence="1">Prepilin-type N-terminal cleavage/methylation domain-containing protein</fullName>
    </submittedName>
</protein>
<evidence type="ECO:0000313" key="1">
    <source>
        <dbReference type="EMBL" id="AYO55817.1"/>
    </source>
</evidence>
<dbReference type="EMBL" id="CP033133">
    <property type="protein sequence ID" value="AYO55817.1"/>
    <property type="molecule type" value="Genomic_DNA"/>
</dbReference>
<dbReference type="Pfam" id="PF07963">
    <property type="entry name" value="N_methyl"/>
    <property type="match status" value="1"/>
</dbReference>
<evidence type="ECO:0000313" key="2">
    <source>
        <dbReference type="Proteomes" id="UP000279962"/>
    </source>
</evidence>
<dbReference type="Proteomes" id="UP000279962">
    <property type="component" value="Chromosome"/>
</dbReference>
<dbReference type="PROSITE" id="PS00409">
    <property type="entry name" value="PROKAR_NTER_METHYL"/>
    <property type="match status" value="1"/>
</dbReference>
<proteinExistence type="predicted"/>
<dbReference type="SUPFAM" id="SSF54523">
    <property type="entry name" value="Pili subunits"/>
    <property type="match status" value="1"/>
</dbReference>
<dbReference type="Gene3D" id="3.30.700.10">
    <property type="entry name" value="Glycoprotein, Type 4 Pilin"/>
    <property type="match status" value="1"/>
</dbReference>
<organism evidence="1 2">
    <name type="scientific">Acinetobacter wuhouensis</name>
    <dbReference type="NCBI Taxonomy" id="1879050"/>
    <lineage>
        <taxon>Bacteria</taxon>
        <taxon>Pseudomonadati</taxon>
        <taxon>Pseudomonadota</taxon>
        <taxon>Gammaproteobacteria</taxon>
        <taxon>Moraxellales</taxon>
        <taxon>Moraxellaceae</taxon>
        <taxon>Acinetobacter</taxon>
    </lineage>
</organism>